<feature type="compositionally biased region" description="Low complexity" evidence="1">
    <location>
        <begin position="478"/>
        <end position="488"/>
    </location>
</feature>
<feature type="region of interest" description="Disordered" evidence="1">
    <location>
        <begin position="431"/>
        <end position="454"/>
    </location>
</feature>
<feature type="compositionally biased region" description="Polar residues" evidence="1">
    <location>
        <begin position="443"/>
        <end position="454"/>
    </location>
</feature>
<comment type="caution">
    <text evidence="2">The sequence shown here is derived from an EMBL/GenBank/DDBJ whole genome shotgun (WGS) entry which is preliminary data.</text>
</comment>
<feature type="compositionally biased region" description="Basic and acidic residues" evidence="1">
    <location>
        <begin position="490"/>
        <end position="500"/>
    </location>
</feature>
<gene>
    <name evidence="2" type="ORF">CYNAS_LOCUS3948</name>
</gene>
<dbReference type="AlphaFoldDB" id="A0AA36DRP4"/>
<reference evidence="2" key="1">
    <citation type="submission" date="2023-07" db="EMBL/GenBank/DDBJ databases">
        <authorList>
            <consortium name="CYATHOMIX"/>
        </authorList>
    </citation>
    <scope>NUCLEOTIDE SEQUENCE</scope>
    <source>
        <strain evidence="2">N/A</strain>
    </source>
</reference>
<name>A0AA36DRP4_CYLNA</name>
<dbReference type="EMBL" id="CATQJL010000001">
    <property type="protein sequence ID" value="CAJ0591965.1"/>
    <property type="molecule type" value="Genomic_DNA"/>
</dbReference>
<evidence type="ECO:0000313" key="2">
    <source>
        <dbReference type="EMBL" id="CAJ0591965.1"/>
    </source>
</evidence>
<evidence type="ECO:0000256" key="1">
    <source>
        <dbReference type="SAM" id="MobiDB-lite"/>
    </source>
</evidence>
<feature type="region of interest" description="Disordered" evidence="1">
    <location>
        <begin position="87"/>
        <end position="115"/>
    </location>
</feature>
<feature type="region of interest" description="Disordered" evidence="1">
    <location>
        <begin position="515"/>
        <end position="545"/>
    </location>
</feature>
<feature type="compositionally biased region" description="Basic and acidic residues" evidence="1">
    <location>
        <begin position="7"/>
        <end position="19"/>
    </location>
</feature>
<feature type="region of interest" description="Disordered" evidence="1">
    <location>
        <begin position="271"/>
        <end position="372"/>
    </location>
</feature>
<feature type="compositionally biased region" description="Pro residues" evidence="1">
    <location>
        <begin position="337"/>
        <end position="352"/>
    </location>
</feature>
<keyword evidence="3" id="KW-1185">Reference proteome</keyword>
<proteinExistence type="predicted"/>
<organism evidence="2 3">
    <name type="scientific">Cylicocyclus nassatus</name>
    <name type="common">Nematode worm</name>
    <dbReference type="NCBI Taxonomy" id="53992"/>
    <lineage>
        <taxon>Eukaryota</taxon>
        <taxon>Metazoa</taxon>
        <taxon>Ecdysozoa</taxon>
        <taxon>Nematoda</taxon>
        <taxon>Chromadorea</taxon>
        <taxon>Rhabditida</taxon>
        <taxon>Rhabditina</taxon>
        <taxon>Rhabditomorpha</taxon>
        <taxon>Strongyloidea</taxon>
        <taxon>Strongylidae</taxon>
        <taxon>Cylicocyclus</taxon>
    </lineage>
</organism>
<evidence type="ECO:0000313" key="3">
    <source>
        <dbReference type="Proteomes" id="UP001176961"/>
    </source>
</evidence>
<sequence>MMTSVVEENHRIDEEKKTNSLDLPTSLDDSDDPFLRCLEAAQARIKVAPPEPPKAKVGFGLLPYLRQKKLHAGLIPQPDDFTLECLRNTPEGRGKPPLRPPLPIPLEENEKKTENGVVDEDFSELNKSDGDDVAKAKCSKQFSVLEPKGKLSDPDLRAHIAKQSSLFAAKCRERKWIIEERPLYEVSEEDLEAKMEKQVERLEELQSFAFQHKGTLQDFARAVFDRRPFLDLDWENVVDSCLNTYATYRMDSKETISRKVYNSYVNSLREKLKSRPEYTPPPVIIPTESASCAKDAEIVEDNVPRSPDPEPATPLKEPPVKKLQTPKPLFTSTPVAPAHPPPPRRTIVPPPLPHRKPVECKSSSTSKAPSHDLVSGIISSMDEFSARNPPKIPDIEEDEEEQLFAIRTEVPLGKFCEEDLLRNGPSAKRFCYDGTPTPDPTASEHSPSSPIGTASTVFVGVTNVAVTDVAEDRPPVYASSSSTPSASSEEQLKPVADYHRTPKQVSFSEQVLYQEEEPPANIPNRVEPATKLENQTGPSRIPTGILKRNVNYPGADPYKYCAEKYGRGPFPAPKIKLHVSDRHIEDPYVSFPSQKDVTQSSRGPHSEEEFRSTFYSLHEYVASRNANSDFKKLGPTFVEWKLIPLARPKKQPLKAFPLGACPRDPRLAEIVPREVVEAANRAAEGGSEEEYMARTKAVLSKKYRKNPIRCFEDKGVSNLCILLELRPYCRRPSYPPNRWKLTAEEQGRWNKQKERSVEELEWIERRVLPKWGTANPKQLIYPFGKTEGLYWPIVQPYDAINLANEKHVNCADTKNQLVCLTEYSFALKQPLLCGRDDGYHYQRYMRAVQAEETRTQLPGRFRNRIGFVRVFSEQTMEDAREKDQALQEKEHAWNKRLSEEADGINFLLAENDSMLQRAYEPKFIWIKDHVDFNITDFYSPKSELIFGGSNLRIPSRGTRGPLKVPRNWIEVPLEQYMSSIQRKDYLVEYTNFRNRLAHEFRPRVKPTFDAYDDLVQYHLRAIEAIFVHQVSAPLLFKTGLKGVCPTSFLNERILQKARQRNRELATEMKSDKISLKRLKELCELQDWELEYWTIIWDNLANMYKDAPPISQLKLDNYINKAFENSVNINQRGAYFNRFWEIVEHNQIS</sequence>
<protein>
    <submittedName>
        <fullName evidence="2">Uncharacterized protein</fullName>
    </submittedName>
</protein>
<feature type="region of interest" description="Disordered" evidence="1">
    <location>
        <begin position="1"/>
        <end position="32"/>
    </location>
</feature>
<dbReference type="Proteomes" id="UP001176961">
    <property type="component" value="Unassembled WGS sequence"/>
</dbReference>
<accession>A0AA36DRP4</accession>
<feature type="region of interest" description="Disordered" evidence="1">
    <location>
        <begin position="472"/>
        <end position="500"/>
    </location>
</feature>